<dbReference type="AlphaFoldDB" id="A0A5C5Q2H1"/>
<name>A0A5C5Q2H1_9PSED</name>
<reference evidence="2 4" key="2">
    <citation type="submission" date="2019-06" db="EMBL/GenBank/DDBJ databases">
        <title>Pseudomonas bimorpha sp. nov. isolated from bovine raw milk and skim milk concentrate.</title>
        <authorList>
            <person name="Hofmann K."/>
            <person name="Huptas C."/>
            <person name="Doll E."/>
            <person name="Scherer S."/>
            <person name="Wenning M."/>
        </authorList>
    </citation>
    <scope>NUCLEOTIDE SEQUENCE [LARGE SCALE GENOMIC DNA]</scope>
    <source>
        <strain evidence="2 4">DSM 17835</strain>
    </source>
</reference>
<dbReference type="EMBL" id="VFET01000046">
    <property type="protein sequence ID" value="TWR98193.1"/>
    <property type="molecule type" value="Genomic_DNA"/>
</dbReference>
<dbReference type="EMBL" id="LT629689">
    <property type="protein sequence ID" value="SDE83101.1"/>
    <property type="molecule type" value="Genomic_DNA"/>
</dbReference>
<gene>
    <name evidence="2" type="ORF">FIV36_29810</name>
    <name evidence="1" type="ORF">SAMN05216591_1085</name>
</gene>
<evidence type="ECO:0000313" key="1">
    <source>
        <dbReference type="EMBL" id="SDE83101.1"/>
    </source>
</evidence>
<dbReference type="RefSeq" id="WP_010567812.1">
    <property type="nucleotide sequence ID" value="NZ_CP091043.1"/>
</dbReference>
<organism evidence="2 4">
    <name type="scientific">Pseudomonas extremaustralis</name>
    <dbReference type="NCBI Taxonomy" id="359110"/>
    <lineage>
        <taxon>Bacteria</taxon>
        <taxon>Pseudomonadati</taxon>
        <taxon>Pseudomonadota</taxon>
        <taxon>Gammaproteobacteria</taxon>
        <taxon>Pseudomonadales</taxon>
        <taxon>Pseudomonadaceae</taxon>
        <taxon>Pseudomonas</taxon>
    </lineage>
</organism>
<sequence length="99" mass="11561">MERDQKLLVKILEVCIMDSEEWRLNVSAKDIRDHFSVEQCEHWSLVVVNGHIELLVDMGCVNVQGEAPDIFIQRVTNAGYNYIDRSKRLNGRYNELLIQ</sequence>
<protein>
    <submittedName>
        <fullName evidence="2">Uncharacterized protein</fullName>
    </submittedName>
</protein>
<dbReference type="GeneID" id="78552597"/>
<accession>A0A5C5Q2H1</accession>
<dbReference type="Proteomes" id="UP000182858">
    <property type="component" value="Chromosome I"/>
</dbReference>
<evidence type="ECO:0000313" key="3">
    <source>
        <dbReference type="Proteomes" id="UP000182858"/>
    </source>
</evidence>
<evidence type="ECO:0000313" key="2">
    <source>
        <dbReference type="EMBL" id="TWR98193.1"/>
    </source>
</evidence>
<evidence type="ECO:0000313" key="4">
    <source>
        <dbReference type="Proteomes" id="UP000317951"/>
    </source>
</evidence>
<reference evidence="1 3" key="1">
    <citation type="submission" date="2016-10" db="EMBL/GenBank/DDBJ databases">
        <authorList>
            <person name="Varghese N."/>
            <person name="Submissions S."/>
        </authorList>
    </citation>
    <scope>NUCLEOTIDE SEQUENCE [LARGE SCALE GENOMIC DNA]</scope>
    <source>
        <strain evidence="1 3">DSM 17835</strain>
    </source>
</reference>
<dbReference type="OrthoDB" id="6893979at2"/>
<keyword evidence="3" id="KW-1185">Reference proteome</keyword>
<proteinExistence type="predicted"/>
<dbReference type="Proteomes" id="UP000317951">
    <property type="component" value="Unassembled WGS sequence"/>
</dbReference>